<reference evidence="8 9" key="1">
    <citation type="submission" date="2016-10" db="EMBL/GenBank/DDBJ databases">
        <authorList>
            <person name="de Groot N.N."/>
        </authorList>
    </citation>
    <scope>NUCLEOTIDE SEQUENCE [LARGE SCALE GENOMIC DNA]</scope>
    <source>
        <strain evidence="8 9">KHGC13</strain>
    </source>
</reference>
<dbReference type="CDD" id="cd02573">
    <property type="entry name" value="PseudoU_synth_EcTruB"/>
    <property type="match status" value="1"/>
</dbReference>
<protein>
    <recommendedName>
        <fullName evidence="5">tRNA pseudouridine synthase B</fullName>
        <ecNumber evidence="5">5.4.99.25</ecNumber>
    </recommendedName>
    <alternativeName>
        <fullName evidence="5">tRNA pseudouridine(55) synthase</fullName>
        <shortName evidence="5">Psi55 synthase</shortName>
    </alternativeName>
    <alternativeName>
        <fullName evidence="5">tRNA pseudouridylate synthase</fullName>
    </alternativeName>
    <alternativeName>
        <fullName evidence="5">tRNA-uridine isomerase</fullName>
    </alternativeName>
</protein>
<dbReference type="Pfam" id="PF01509">
    <property type="entry name" value="TruB_N"/>
    <property type="match status" value="1"/>
</dbReference>
<dbReference type="NCBIfam" id="TIGR00431">
    <property type="entry name" value="TruB"/>
    <property type="match status" value="1"/>
</dbReference>
<evidence type="ECO:0000256" key="1">
    <source>
        <dbReference type="ARBA" id="ARBA00000385"/>
    </source>
</evidence>
<dbReference type="AlphaFoldDB" id="A0A1I7F450"/>
<evidence type="ECO:0000259" key="6">
    <source>
        <dbReference type="Pfam" id="PF01509"/>
    </source>
</evidence>
<keyword evidence="4 5" id="KW-0413">Isomerase</keyword>
<gene>
    <name evidence="5" type="primary">truB</name>
    <name evidence="8" type="ORF">SAMN05216508_101244</name>
</gene>
<dbReference type="GO" id="GO:0031119">
    <property type="term" value="P:tRNA pseudouridine synthesis"/>
    <property type="evidence" value="ECO:0007669"/>
    <property type="project" value="UniProtKB-UniRule"/>
</dbReference>
<feature type="active site" description="Nucleophile" evidence="5">
    <location>
        <position position="40"/>
    </location>
</feature>
<evidence type="ECO:0000256" key="5">
    <source>
        <dbReference type="HAMAP-Rule" id="MF_01080"/>
    </source>
</evidence>
<dbReference type="EC" id="5.4.99.25" evidence="5"/>
<dbReference type="GO" id="GO:1990481">
    <property type="term" value="P:mRNA pseudouridine synthesis"/>
    <property type="evidence" value="ECO:0007669"/>
    <property type="project" value="TreeGrafter"/>
</dbReference>
<evidence type="ECO:0000313" key="8">
    <source>
        <dbReference type="EMBL" id="SFU30904.1"/>
    </source>
</evidence>
<dbReference type="EMBL" id="FPBT01000001">
    <property type="protein sequence ID" value="SFU30904.1"/>
    <property type="molecule type" value="Genomic_DNA"/>
</dbReference>
<dbReference type="InterPro" id="IPR002501">
    <property type="entry name" value="PsdUridine_synth_N"/>
</dbReference>
<evidence type="ECO:0000313" key="9">
    <source>
        <dbReference type="Proteomes" id="UP000198817"/>
    </source>
</evidence>
<dbReference type="PANTHER" id="PTHR13767">
    <property type="entry name" value="TRNA-PSEUDOURIDINE SYNTHASE"/>
    <property type="match status" value="1"/>
</dbReference>
<dbReference type="HAMAP" id="MF_01080">
    <property type="entry name" value="TruB_bact"/>
    <property type="match status" value="1"/>
</dbReference>
<proteinExistence type="inferred from homology"/>
<dbReference type="RefSeq" id="WP_090469473.1">
    <property type="nucleotide sequence ID" value="NZ_FOWF01000005.1"/>
</dbReference>
<comment type="function">
    <text evidence="5">Responsible for synthesis of pseudouridine from uracil-55 in the psi GC loop of transfer RNAs.</text>
</comment>
<evidence type="ECO:0000256" key="2">
    <source>
        <dbReference type="ARBA" id="ARBA00005642"/>
    </source>
</evidence>
<organism evidence="8 9">
    <name type="scientific">Eubacterium pyruvativorans</name>
    <dbReference type="NCBI Taxonomy" id="155865"/>
    <lineage>
        <taxon>Bacteria</taxon>
        <taxon>Bacillati</taxon>
        <taxon>Bacillota</taxon>
        <taxon>Clostridia</taxon>
        <taxon>Eubacteriales</taxon>
        <taxon>Eubacteriaceae</taxon>
        <taxon>Eubacterium</taxon>
    </lineage>
</organism>
<dbReference type="SUPFAM" id="SSF55120">
    <property type="entry name" value="Pseudouridine synthase"/>
    <property type="match status" value="1"/>
</dbReference>
<feature type="domain" description="tRNA pseudouridylate synthase B C-terminal" evidence="7">
    <location>
        <begin position="182"/>
        <end position="238"/>
    </location>
</feature>
<dbReference type="InterPro" id="IPR020103">
    <property type="entry name" value="PsdUridine_synth_cat_dom_sf"/>
</dbReference>
<dbReference type="GO" id="GO:0003723">
    <property type="term" value="F:RNA binding"/>
    <property type="evidence" value="ECO:0007669"/>
    <property type="project" value="InterPro"/>
</dbReference>
<dbReference type="GO" id="GO:0160148">
    <property type="term" value="F:tRNA pseudouridine(55) synthase activity"/>
    <property type="evidence" value="ECO:0007669"/>
    <property type="project" value="UniProtKB-EC"/>
</dbReference>
<accession>A0A1I7F450</accession>
<dbReference type="PANTHER" id="PTHR13767:SF2">
    <property type="entry name" value="PSEUDOURIDYLATE SYNTHASE TRUB1"/>
    <property type="match status" value="1"/>
</dbReference>
<comment type="catalytic activity">
    <reaction evidence="1 5">
        <text>uridine(55) in tRNA = pseudouridine(55) in tRNA</text>
        <dbReference type="Rhea" id="RHEA:42532"/>
        <dbReference type="Rhea" id="RHEA-COMP:10101"/>
        <dbReference type="Rhea" id="RHEA-COMP:10102"/>
        <dbReference type="ChEBI" id="CHEBI:65314"/>
        <dbReference type="ChEBI" id="CHEBI:65315"/>
        <dbReference type="EC" id="5.4.99.25"/>
    </reaction>
</comment>
<feature type="domain" description="Pseudouridine synthase II N-terminal" evidence="6">
    <location>
        <begin position="25"/>
        <end position="181"/>
    </location>
</feature>
<keyword evidence="9" id="KW-1185">Reference proteome</keyword>
<dbReference type="STRING" id="155865.SAMN05216515_10598"/>
<comment type="similarity">
    <text evidence="2 5">Belongs to the pseudouridine synthase TruB family. Type 1 subfamily.</text>
</comment>
<evidence type="ECO:0000259" key="7">
    <source>
        <dbReference type="Pfam" id="PF16198"/>
    </source>
</evidence>
<dbReference type="Proteomes" id="UP000198817">
    <property type="component" value="Unassembled WGS sequence"/>
</dbReference>
<evidence type="ECO:0000256" key="3">
    <source>
        <dbReference type="ARBA" id="ARBA00022694"/>
    </source>
</evidence>
<name>A0A1I7F450_9FIRM</name>
<dbReference type="InterPro" id="IPR032819">
    <property type="entry name" value="TruB_C"/>
</dbReference>
<evidence type="ECO:0000256" key="4">
    <source>
        <dbReference type="ARBA" id="ARBA00023235"/>
    </source>
</evidence>
<dbReference type="Pfam" id="PF16198">
    <property type="entry name" value="TruB_C_2"/>
    <property type="match status" value="1"/>
</dbReference>
<sequence length="329" mass="37339">MAGEGIINICKPGGMTSHDVVGRVRRIVGKKRVGHTGTLDPEAEGVLPVAIGSAARVMQFLDLDLKTYRCELTLGRETDTEDIWGKEIRRAPEEQVNRITPEEVLRVMDGFRGVIDQVPPMYSALKVDGKRLYEYAREGKPVEVKSRRICIPEIHVEEMMLGRGTDSRIRFELTCTKGTYVRTVCHDAGAALGVSAVMSSLTRTVSGAFRIEDAVTLEELEAMNPEEMDRVIRPPQEAMIHFGEAVFEPEYARKLVNGLSVMERYGRITKAPEYQDRDFWLPMDEAYRRMYLAFDPSRRFLGVVRADRDKKYGRVYRPVKIFLQGGYVI</sequence>
<keyword evidence="3 5" id="KW-0819">tRNA processing</keyword>
<dbReference type="OrthoDB" id="9802309at2"/>
<dbReference type="InterPro" id="IPR014780">
    <property type="entry name" value="tRNA_psdUridine_synth_TruB"/>
</dbReference>
<dbReference type="Gene3D" id="3.30.2350.10">
    <property type="entry name" value="Pseudouridine synthase"/>
    <property type="match status" value="1"/>
</dbReference>